<dbReference type="Gene3D" id="1.10.1380.10">
    <property type="entry name" value="Neutral endopeptidase , domain2"/>
    <property type="match status" value="1"/>
</dbReference>
<dbReference type="PANTHER" id="PTHR11733">
    <property type="entry name" value="ZINC METALLOPROTEASE FAMILY M13 NEPRILYSIN-RELATED"/>
    <property type="match status" value="1"/>
</dbReference>
<dbReference type="InterPro" id="IPR018497">
    <property type="entry name" value="Peptidase_M13_C"/>
</dbReference>
<evidence type="ECO:0000313" key="16">
    <source>
        <dbReference type="RefSeq" id="XP_022312293.1"/>
    </source>
</evidence>
<evidence type="ECO:0000259" key="11">
    <source>
        <dbReference type="Pfam" id="PF05649"/>
    </source>
</evidence>
<dbReference type="GO" id="GO:0005886">
    <property type="term" value="C:plasma membrane"/>
    <property type="evidence" value="ECO:0007669"/>
    <property type="project" value="TreeGrafter"/>
</dbReference>
<dbReference type="GO" id="GO:0004222">
    <property type="term" value="F:metalloendopeptidase activity"/>
    <property type="evidence" value="ECO:0007669"/>
    <property type="project" value="InterPro"/>
</dbReference>
<evidence type="ECO:0000313" key="13">
    <source>
        <dbReference type="RefSeq" id="XP_022312290.1"/>
    </source>
</evidence>
<comment type="cofactor">
    <cofactor evidence="1">
        <name>Zn(2+)</name>
        <dbReference type="ChEBI" id="CHEBI:29105"/>
    </cofactor>
</comment>
<evidence type="ECO:0000313" key="15">
    <source>
        <dbReference type="RefSeq" id="XP_022312292.1"/>
    </source>
</evidence>
<feature type="compositionally biased region" description="Basic and acidic residues" evidence="8">
    <location>
        <begin position="11"/>
        <end position="35"/>
    </location>
</feature>
<gene>
    <name evidence="13 14 15 16" type="primary">LOC111117456</name>
</gene>
<evidence type="ECO:0000256" key="8">
    <source>
        <dbReference type="SAM" id="MobiDB-lite"/>
    </source>
</evidence>
<keyword evidence="9" id="KW-0812">Transmembrane</keyword>
<feature type="domain" description="Peptidase M13 N-terminal" evidence="11">
    <location>
        <begin position="144"/>
        <end position="537"/>
    </location>
</feature>
<evidence type="ECO:0000256" key="3">
    <source>
        <dbReference type="ARBA" id="ARBA00022670"/>
    </source>
</evidence>
<evidence type="ECO:0000256" key="7">
    <source>
        <dbReference type="ARBA" id="ARBA00023049"/>
    </source>
</evidence>
<dbReference type="PRINTS" id="PR00786">
    <property type="entry name" value="NEPRILYSIN"/>
</dbReference>
<evidence type="ECO:0000256" key="5">
    <source>
        <dbReference type="ARBA" id="ARBA00022801"/>
    </source>
</evidence>
<keyword evidence="4" id="KW-0479">Metal-binding</keyword>
<dbReference type="PROSITE" id="PS51885">
    <property type="entry name" value="NEPRILYSIN"/>
    <property type="match status" value="1"/>
</dbReference>
<dbReference type="OrthoDB" id="6475849at2759"/>
<keyword evidence="7" id="KW-0482">Metalloprotease</keyword>
<evidence type="ECO:0000313" key="12">
    <source>
        <dbReference type="Proteomes" id="UP000694844"/>
    </source>
</evidence>
<evidence type="ECO:0000256" key="2">
    <source>
        <dbReference type="ARBA" id="ARBA00007357"/>
    </source>
</evidence>
<feature type="region of interest" description="Disordered" evidence="8">
    <location>
        <begin position="1"/>
        <end position="41"/>
    </location>
</feature>
<dbReference type="Pfam" id="PF05649">
    <property type="entry name" value="Peptidase_M13_N"/>
    <property type="match status" value="1"/>
</dbReference>
<dbReference type="AlphaFoldDB" id="A0A8B8CCA3"/>
<dbReference type="InterPro" id="IPR008753">
    <property type="entry name" value="Peptidase_M13_N"/>
</dbReference>
<organism evidence="12 14">
    <name type="scientific">Crassostrea virginica</name>
    <name type="common">Eastern oyster</name>
    <dbReference type="NCBI Taxonomy" id="6565"/>
    <lineage>
        <taxon>Eukaryota</taxon>
        <taxon>Metazoa</taxon>
        <taxon>Spiralia</taxon>
        <taxon>Lophotrochozoa</taxon>
        <taxon>Mollusca</taxon>
        <taxon>Bivalvia</taxon>
        <taxon>Autobranchia</taxon>
        <taxon>Pteriomorphia</taxon>
        <taxon>Ostreida</taxon>
        <taxon>Ostreoidea</taxon>
        <taxon>Ostreidae</taxon>
        <taxon>Crassostrea</taxon>
    </lineage>
</organism>
<accession>A0A8B8CCA3</accession>
<dbReference type="InterPro" id="IPR024079">
    <property type="entry name" value="MetalloPept_cat_dom_sf"/>
</dbReference>
<evidence type="ECO:0000256" key="1">
    <source>
        <dbReference type="ARBA" id="ARBA00001947"/>
    </source>
</evidence>
<sequence length="802" mass="91981">MRSKKGSWPKCAEERPLRPLKEERPLRSSKEDRPPRTFNSQVAREEFRDVWSAETDSDDELSSWDEDVEYRSYTVKKRHGGQQRFLQKSFICLLILAVIIIAVLAGVIVWQYFQKSKPEEACYSSECVQASAYILGKMDQTVDPCQDFYRYTCGNWMRTTKIPASRSRYNIFSEIEDQNKEKVRTILEKPSAMFMNNHSTAIEKAKTYYKLCMDETRIEKQGVDPVIKLIRDLHSWPLTSSHGLTWTETSWDFLRALATNHVTGFSALFSISVSVDDKNSSQYIIEFEQSGLSLASREEYFSNHSNYKKIRQGFLDFGVRIGELLGEDNSTVLKGMTAIYNLESQLAKIHVPQEELLDPAKTYHKMTVAEFQNLIGSSIDLSQYLRKVFGRDLGDASVLVYTPKYFRELGSVLDKTPKSTLASYLVWTAVNTQVGYFPNSFVEASFLLSQAESGVHAVDPRWQRCVSKVNAAFGYATSALYVQDYFAKESKSKVLAIVKEIEEAFIRGIPLVAWMDDKTREIAIEKVRKIVQMIGYPDWILDTVQLDMYYQNVTLVPMEFLQSHLNIRREAVRRNHRKLGTVPDRLEWHMMPVDTNAYYSQSNNQIVFPAGILQRPFFTPSFPMSFNFGTTGMIIGHEMTHGFDNKGRHYDKYGNLNNWWTDQSASSFHSQTSCMVRQYSNYTAEKTHLKGERVLGENIADNGGLKTAYAAYKQWERSQGSAEVKSLPGLSLTQEQLFFVGFGQLWCSYYTPQYTKQAILTDEHTISKFRTIGVVSNSGDFARAFQCAPNTPMNPQTKCQVW</sequence>
<keyword evidence="9" id="KW-1133">Transmembrane helix</keyword>
<dbReference type="InterPro" id="IPR042089">
    <property type="entry name" value="Peptidase_M13_dom_2"/>
</dbReference>
<keyword evidence="9" id="KW-0472">Membrane</keyword>
<dbReference type="SUPFAM" id="SSF55486">
    <property type="entry name" value="Metalloproteases ('zincins'), catalytic domain"/>
    <property type="match status" value="1"/>
</dbReference>
<dbReference type="PANTHER" id="PTHR11733:SF167">
    <property type="entry name" value="FI17812P1-RELATED"/>
    <property type="match status" value="1"/>
</dbReference>
<evidence type="ECO:0000313" key="14">
    <source>
        <dbReference type="RefSeq" id="XP_022312291.1"/>
    </source>
</evidence>
<dbReference type="KEGG" id="cvn:111117456"/>
<evidence type="ECO:0000256" key="9">
    <source>
        <dbReference type="SAM" id="Phobius"/>
    </source>
</evidence>
<comment type="similarity">
    <text evidence="2">Belongs to the peptidase M13 family.</text>
</comment>
<dbReference type="RefSeq" id="XP_022312290.1">
    <property type="nucleotide sequence ID" value="XM_022456582.1"/>
</dbReference>
<dbReference type="GeneID" id="111117456"/>
<keyword evidence="12" id="KW-1185">Reference proteome</keyword>
<evidence type="ECO:0000259" key="10">
    <source>
        <dbReference type="Pfam" id="PF01431"/>
    </source>
</evidence>
<dbReference type="RefSeq" id="XP_022312293.1">
    <property type="nucleotide sequence ID" value="XM_022456585.1"/>
</dbReference>
<dbReference type="RefSeq" id="XP_022312291.1">
    <property type="nucleotide sequence ID" value="XM_022456583.1"/>
</dbReference>
<dbReference type="GO" id="GO:0046872">
    <property type="term" value="F:metal ion binding"/>
    <property type="evidence" value="ECO:0007669"/>
    <property type="project" value="UniProtKB-KW"/>
</dbReference>
<dbReference type="InterPro" id="IPR000718">
    <property type="entry name" value="Peptidase_M13"/>
</dbReference>
<keyword evidence="3" id="KW-0645">Protease</keyword>
<protein>
    <submittedName>
        <fullName evidence="13 14">Endothelin-converting enzyme 1-like isoform X1</fullName>
    </submittedName>
</protein>
<dbReference type="CDD" id="cd08662">
    <property type="entry name" value="M13"/>
    <property type="match status" value="1"/>
</dbReference>
<keyword evidence="6" id="KW-0862">Zinc</keyword>
<dbReference type="RefSeq" id="XP_022312292.1">
    <property type="nucleotide sequence ID" value="XM_022456584.1"/>
</dbReference>
<evidence type="ECO:0000256" key="4">
    <source>
        <dbReference type="ARBA" id="ARBA00022723"/>
    </source>
</evidence>
<dbReference type="Pfam" id="PF01431">
    <property type="entry name" value="Peptidase_M13"/>
    <property type="match status" value="1"/>
</dbReference>
<dbReference type="Proteomes" id="UP000694844">
    <property type="component" value="Chromosome 10"/>
</dbReference>
<dbReference type="Gene3D" id="3.40.390.10">
    <property type="entry name" value="Collagenase (Catalytic Domain)"/>
    <property type="match status" value="1"/>
</dbReference>
<feature type="domain" description="Peptidase M13 C-terminal" evidence="10">
    <location>
        <begin position="596"/>
        <end position="801"/>
    </location>
</feature>
<name>A0A8B8CCA3_CRAVI</name>
<reference evidence="13 14" key="1">
    <citation type="submission" date="2025-04" db="UniProtKB">
        <authorList>
            <consortium name="RefSeq"/>
        </authorList>
    </citation>
    <scope>IDENTIFICATION</scope>
    <source>
        <tissue evidence="13 14">Whole sample</tissue>
    </source>
</reference>
<keyword evidence="5" id="KW-0378">Hydrolase</keyword>
<proteinExistence type="inferred from homology"/>
<evidence type="ECO:0000256" key="6">
    <source>
        <dbReference type="ARBA" id="ARBA00022833"/>
    </source>
</evidence>
<feature type="transmembrane region" description="Helical" evidence="9">
    <location>
        <begin position="90"/>
        <end position="113"/>
    </location>
</feature>
<dbReference type="GO" id="GO:0016485">
    <property type="term" value="P:protein processing"/>
    <property type="evidence" value="ECO:0007669"/>
    <property type="project" value="TreeGrafter"/>
</dbReference>